<gene>
    <name evidence="1" type="ORF">F2Q69_00027608</name>
</gene>
<sequence>MESSVNGNCVGDGRGGAGLDFPETHRLGLKFCQSDGTTGSSGRQGVTSFSALDKYENGSAFRPLLQLAGSRIQDWKFFQAPSGNLLKRVWLATHCWVFVRG</sequence>
<reference evidence="1" key="1">
    <citation type="submission" date="2019-12" db="EMBL/GenBank/DDBJ databases">
        <title>Genome sequencing and annotation of Brassica cretica.</title>
        <authorList>
            <person name="Studholme D.J."/>
            <person name="Sarris P."/>
        </authorList>
    </citation>
    <scope>NUCLEOTIDE SEQUENCE</scope>
    <source>
        <strain evidence="1">PFS-109/04</strain>
        <tissue evidence="1">Leaf</tissue>
    </source>
</reference>
<evidence type="ECO:0000313" key="2">
    <source>
        <dbReference type="Proteomes" id="UP000712600"/>
    </source>
</evidence>
<evidence type="ECO:0000313" key="1">
    <source>
        <dbReference type="EMBL" id="KAF3583462.1"/>
    </source>
</evidence>
<dbReference type="EMBL" id="QGKX02000088">
    <property type="protein sequence ID" value="KAF3583462.1"/>
    <property type="molecule type" value="Genomic_DNA"/>
</dbReference>
<accession>A0A8S9RTE6</accession>
<protein>
    <submittedName>
        <fullName evidence="1">Uncharacterized protein</fullName>
    </submittedName>
</protein>
<proteinExistence type="predicted"/>
<organism evidence="1 2">
    <name type="scientific">Brassica cretica</name>
    <name type="common">Mustard</name>
    <dbReference type="NCBI Taxonomy" id="69181"/>
    <lineage>
        <taxon>Eukaryota</taxon>
        <taxon>Viridiplantae</taxon>
        <taxon>Streptophyta</taxon>
        <taxon>Embryophyta</taxon>
        <taxon>Tracheophyta</taxon>
        <taxon>Spermatophyta</taxon>
        <taxon>Magnoliopsida</taxon>
        <taxon>eudicotyledons</taxon>
        <taxon>Gunneridae</taxon>
        <taxon>Pentapetalae</taxon>
        <taxon>rosids</taxon>
        <taxon>malvids</taxon>
        <taxon>Brassicales</taxon>
        <taxon>Brassicaceae</taxon>
        <taxon>Brassiceae</taxon>
        <taxon>Brassica</taxon>
    </lineage>
</organism>
<name>A0A8S9RTE6_BRACR</name>
<dbReference type="AlphaFoldDB" id="A0A8S9RTE6"/>
<comment type="caution">
    <text evidence="1">The sequence shown here is derived from an EMBL/GenBank/DDBJ whole genome shotgun (WGS) entry which is preliminary data.</text>
</comment>
<dbReference type="Proteomes" id="UP000712600">
    <property type="component" value="Unassembled WGS sequence"/>
</dbReference>